<name>A0A1M5VWQ4_9RHOB</name>
<sequence length="88" mass="9174">MAQTETSSLVARNATQSTNDLGRGLLLLGTFGSSADPQALLKLRNGRTKSVSRGDSVNGKTVIAIEEGRVALTGNGDTEWLEMPAPSS</sequence>
<dbReference type="RefSeq" id="WP_072778900.1">
    <property type="nucleotide sequence ID" value="NZ_FQXC01000004.1"/>
</dbReference>
<dbReference type="Proteomes" id="UP000184221">
    <property type="component" value="Unassembled WGS sequence"/>
</dbReference>
<dbReference type="OrthoDB" id="7862575at2"/>
<evidence type="ECO:0008006" key="3">
    <source>
        <dbReference type="Google" id="ProtNLM"/>
    </source>
</evidence>
<evidence type="ECO:0000313" key="1">
    <source>
        <dbReference type="EMBL" id="SHH79631.1"/>
    </source>
</evidence>
<accession>A0A1M5VWQ4</accession>
<dbReference type="Gene3D" id="2.30.30.830">
    <property type="match status" value="1"/>
</dbReference>
<dbReference type="EMBL" id="FQXC01000004">
    <property type="protein sequence ID" value="SHH79631.1"/>
    <property type="molecule type" value="Genomic_DNA"/>
</dbReference>
<protein>
    <recommendedName>
        <fullName evidence="3">Type IV pilus biogenesis</fullName>
    </recommendedName>
</protein>
<proteinExistence type="predicted"/>
<dbReference type="STRING" id="996342.SAMN05443551_3121"/>
<gene>
    <name evidence="1" type="ORF">SAMN05443551_3121</name>
</gene>
<dbReference type="AlphaFoldDB" id="A0A1M5VWQ4"/>
<keyword evidence="2" id="KW-1185">Reference proteome</keyword>
<organism evidence="1 2">
    <name type="scientific">Marivita hallyeonensis</name>
    <dbReference type="NCBI Taxonomy" id="996342"/>
    <lineage>
        <taxon>Bacteria</taxon>
        <taxon>Pseudomonadati</taxon>
        <taxon>Pseudomonadota</taxon>
        <taxon>Alphaproteobacteria</taxon>
        <taxon>Rhodobacterales</taxon>
        <taxon>Roseobacteraceae</taxon>
        <taxon>Marivita</taxon>
    </lineage>
</organism>
<reference evidence="1 2" key="1">
    <citation type="submission" date="2016-11" db="EMBL/GenBank/DDBJ databases">
        <authorList>
            <person name="Jaros S."/>
            <person name="Januszkiewicz K."/>
            <person name="Wedrychowicz H."/>
        </authorList>
    </citation>
    <scope>NUCLEOTIDE SEQUENCE [LARGE SCALE GENOMIC DNA]</scope>
    <source>
        <strain evidence="1 2">DSM 29431</strain>
    </source>
</reference>
<evidence type="ECO:0000313" key="2">
    <source>
        <dbReference type="Proteomes" id="UP000184221"/>
    </source>
</evidence>